<dbReference type="PROSITE" id="PS51257">
    <property type="entry name" value="PROKAR_LIPOPROTEIN"/>
    <property type="match status" value="1"/>
</dbReference>
<keyword evidence="9" id="KW-1185">Reference proteome</keyword>
<dbReference type="InterPro" id="IPR029141">
    <property type="entry name" value="FimA_N"/>
</dbReference>
<evidence type="ECO:0000259" key="6">
    <source>
        <dbReference type="Pfam" id="PF06321"/>
    </source>
</evidence>
<dbReference type="InterPro" id="IPR029140">
    <property type="entry name" value="Mfa1_C"/>
</dbReference>
<evidence type="ECO:0000313" key="8">
    <source>
        <dbReference type="EMBL" id="MCO6025915.1"/>
    </source>
</evidence>
<dbReference type="RefSeq" id="WP_252761271.1">
    <property type="nucleotide sequence ID" value="NZ_JAMXLY010000032.1"/>
</dbReference>
<dbReference type="Gene3D" id="2.60.40.3690">
    <property type="match status" value="2"/>
</dbReference>
<feature type="chain" id="PRO_5047410845" evidence="5">
    <location>
        <begin position="19"/>
        <end position="525"/>
    </location>
</feature>
<comment type="caution">
    <text evidence="8">The sequence shown here is derived from an EMBL/GenBank/DDBJ whole genome shotgun (WGS) entry which is preliminary data.</text>
</comment>
<comment type="subcellular location">
    <subcellularLocation>
        <location evidence="1">Fimbrium</location>
    </subcellularLocation>
</comment>
<evidence type="ECO:0000256" key="4">
    <source>
        <dbReference type="ARBA" id="ARBA00023263"/>
    </source>
</evidence>
<accession>A0ABT1BYN2</accession>
<feature type="domain" description="Minor fimbrium subunit Mfa1 C-terminal" evidence="7">
    <location>
        <begin position="433"/>
        <end position="520"/>
    </location>
</feature>
<dbReference type="Pfam" id="PF06321">
    <property type="entry name" value="P_gingi_FimA"/>
    <property type="match status" value="1"/>
</dbReference>
<evidence type="ECO:0000259" key="7">
    <source>
        <dbReference type="Pfam" id="PF15495"/>
    </source>
</evidence>
<protein>
    <submittedName>
        <fullName evidence="8">Mfa1 family fimbria major subunit</fullName>
    </submittedName>
</protein>
<dbReference type="EMBL" id="JAMXLY010000032">
    <property type="protein sequence ID" value="MCO6025915.1"/>
    <property type="molecule type" value="Genomic_DNA"/>
</dbReference>
<sequence>MKVRKILMLGLLATSLFASCSSDDSTSNNGGAVGVKGNAYLSLNISGAQSPANTRTAGGDKTDGTKGESKITTLYVYLVNPDTKKVVWATSIPNDQLTPNDQSGSASYTSKPIKVEVDGSTIIFSKQYDVYLVANKNINVNVGATWDPTNLTTVLSTSKSGSINEFATISKDSTDGTFAMFNESEAPGDASAKVAIENNNNQNNPAVVTEQDGGPVKLDRLVAKVSSAASPDGIKINKTVPKDTVTHQDIITKVSFDGFTLLNGANKTYLQQNWSGSAAPYLFNTVDSKTQTFYEVFDDFATRIPDTNAGDAAKVIVDIKPNIPFTVKPFYCLENNTGQTNAEDLEGNTTGVIYKIQVDDPSSDKAAGDNCFYGYNGEYFNSLADIQTKYPHVFDDAKGANAKAKLDAATAELKTDVTNKTVGNFRGHYNIKVYEGGLMYYTYYISDENYLNVGGADATAKAKQLRAILRNTTYALTVKSISQIGDDVPGGWNPDPVNPIDNKDYYIQVSVSVNPWVLSNTDINL</sequence>
<comment type="similarity">
    <text evidence="2">Belongs to the bacteroidetes fimbrillin superfamily. FimA/Mfa1 family.</text>
</comment>
<feature type="signal peptide" evidence="5">
    <location>
        <begin position="1"/>
        <end position="18"/>
    </location>
</feature>
<evidence type="ECO:0000256" key="2">
    <source>
        <dbReference type="ARBA" id="ARBA00006011"/>
    </source>
</evidence>
<dbReference type="Proteomes" id="UP001204015">
    <property type="component" value="Unassembled WGS sequence"/>
</dbReference>
<dbReference type="Gene3D" id="2.60.40.2580">
    <property type="match status" value="1"/>
</dbReference>
<keyword evidence="3 5" id="KW-0732">Signal</keyword>
<dbReference type="InterPro" id="IPR047786">
    <property type="entry name" value="Mfa1_fim"/>
</dbReference>
<evidence type="ECO:0000313" key="9">
    <source>
        <dbReference type="Proteomes" id="UP001204015"/>
    </source>
</evidence>
<keyword evidence="4" id="KW-0281">Fimbrium</keyword>
<dbReference type="Pfam" id="PF15495">
    <property type="entry name" value="Fimbrillin_C"/>
    <property type="match status" value="1"/>
</dbReference>
<proteinExistence type="inferred from homology"/>
<dbReference type="NCBIfam" id="NF038041">
    <property type="entry name" value="fim_Mfa1_fam"/>
    <property type="match status" value="1"/>
</dbReference>
<evidence type="ECO:0000256" key="5">
    <source>
        <dbReference type="SAM" id="SignalP"/>
    </source>
</evidence>
<evidence type="ECO:0000256" key="3">
    <source>
        <dbReference type="ARBA" id="ARBA00022729"/>
    </source>
</evidence>
<name>A0ABT1BYN2_9BACT</name>
<organism evidence="8 9">
    <name type="scientific">Segatella cerevisiae</name>
    <dbReference type="NCBI Taxonomy" id="2053716"/>
    <lineage>
        <taxon>Bacteria</taxon>
        <taxon>Pseudomonadati</taxon>
        <taxon>Bacteroidota</taxon>
        <taxon>Bacteroidia</taxon>
        <taxon>Bacteroidales</taxon>
        <taxon>Prevotellaceae</taxon>
        <taxon>Segatella</taxon>
    </lineage>
</organism>
<reference evidence="8 9" key="1">
    <citation type="submission" date="2022-06" db="EMBL/GenBank/DDBJ databases">
        <title>A taxonomic note on the genus Prevotella: Description of four novel genera and emended description of the genera Hallella and Xylanibacter.</title>
        <authorList>
            <person name="Hitch T.C.A."/>
        </authorList>
    </citation>
    <scope>NUCLEOTIDE SEQUENCE [LARGE SCALE GENOMIC DNA]</scope>
    <source>
        <strain evidence="8 9">DSM 100619</strain>
    </source>
</reference>
<evidence type="ECO:0000256" key="1">
    <source>
        <dbReference type="ARBA" id="ARBA00004561"/>
    </source>
</evidence>
<gene>
    <name evidence="8" type="ORF">NG821_08715</name>
</gene>
<feature type="domain" description="Major fimbrial subunit protein N-terminal" evidence="6">
    <location>
        <begin position="39"/>
        <end position="194"/>
    </location>
</feature>